<keyword evidence="1" id="KW-1133">Transmembrane helix</keyword>
<dbReference type="AlphaFoldDB" id="A0A7T7KK75"/>
<accession>A0A7T7KK75</accession>
<protein>
    <submittedName>
        <fullName evidence="2">Uncharacterized protein</fullName>
    </submittedName>
</protein>
<dbReference type="KEGG" id="mlut:JET14_13535"/>
<dbReference type="Proteomes" id="UP000596083">
    <property type="component" value="Chromosome"/>
</dbReference>
<evidence type="ECO:0000256" key="1">
    <source>
        <dbReference type="SAM" id="Phobius"/>
    </source>
</evidence>
<keyword evidence="1" id="KW-0812">Transmembrane</keyword>
<evidence type="ECO:0000313" key="3">
    <source>
        <dbReference type="Proteomes" id="UP000596083"/>
    </source>
</evidence>
<organism evidence="2 3">
    <name type="scientific">Martelella lutilitoris</name>
    <dbReference type="NCBI Taxonomy" id="2583532"/>
    <lineage>
        <taxon>Bacteria</taxon>
        <taxon>Pseudomonadati</taxon>
        <taxon>Pseudomonadota</taxon>
        <taxon>Alphaproteobacteria</taxon>
        <taxon>Hyphomicrobiales</taxon>
        <taxon>Aurantimonadaceae</taxon>
        <taxon>Martelella</taxon>
    </lineage>
</organism>
<keyword evidence="1" id="KW-0472">Membrane</keyword>
<reference evidence="2 3" key="1">
    <citation type="submission" date="2020-12" db="EMBL/GenBank/DDBJ databases">
        <authorList>
            <person name="Zheng R.K."/>
            <person name="Sun C.M."/>
        </authorList>
    </citation>
    <scope>NUCLEOTIDE SEQUENCE [LARGE SCALE GENOMIC DNA]</scope>
    <source>
        <strain evidence="2 3">ZRK001</strain>
    </source>
</reference>
<dbReference type="EMBL" id="CP066786">
    <property type="protein sequence ID" value="QQM29346.1"/>
    <property type="molecule type" value="Genomic_DNA"/>
</dbReference>
<proteinExistence type="predicted"/>
<gene>
    <name evidence="2" type="ORF">JET14_13535</name>
</gene>
<name>A0A7T7KK75_9HYPH</name>
<feature type="transmembrane region" description="Helical" evidence="1">
    <location>
        <begin position="12"/>
        <end position="30"/>
    </location>
</feature>
<sequence length="76" mass="8766">MFDPLTDREILLIFIAAMSFTLSVVNSFFLEKYRKFLDIVLEHNGALINAVYGDEQGPDDLDRLEREIQEGKEEGE</sequence>
<evidence type="ECO:0000313" key="2">
    <source>
        <dbReference type="EMBL" id="QQM29346.1"/>
    </source>
</evidence>
<dbReference type="RefSeq" id="WP_200334199.1">
    <property type="nucleotide sequence ID" value="NZ_CP066786.1"/>
</dbReference>